<dbReference type="PANTHER" id="PTHR43236:SF2">
    <property type="entry name" value="BLL0069 PROTEIN"/>
    <property type="match status" value="1"/>
</dbReference>
<gene>
    <name evidence="2" type="ORF">DIC32_00785</name>
</gene>
<feature type="domain" description="IrrE N-terminal-like" evidence="1">
    <location>
        <begin position="167"/>
        <end position="290"/>
    </location>
</feature>
<organism evidence="2 3">
    <name type="scientific">Acinetobacter radioresistens</name>
    <dbReference type="NCBI Taxonomy" id="40216"/>
    <lineage>
        <taxon>Bacteria</taxon>
        <taxon>Pseudomonadati</taxon>
        <taxon>Pseudomonadota</taxon>
        <taxon>Gammaproteobacteria</taxon>
        <taxon>Moraxellales</taxon>
        <taxon>Moraxellaceae</taxon>
        <taxon>Acinetobacter</taxon>
    </lineage>
</organism>
<proteinExistence type="predicted"/>
<comment type="caution">
    <text evidence="2">The sequence shown here is derived from an EMBL/GenBank/DDBJ whole genome shotgun (WGS) entry which is preliminary data.</text>
</comment>
<dbReference type="PANTHER" id="PTHR43236">
    <property type="entry name" value="ANTITOXIN HIGA1"/>
    <property type="match status" value="1"/>
</dbReference>
<protein>
    <recommendedName>
        <fullName evidence="1">IrrE N-terminal-like domain-containing protein</fullName>
    </recommendedName>
</protein>
<dbReference type="Pfam" id="PF06114">
    <property type="entry name" value="Peptidase_M78"/>
    <property type="match status" value="1"/>
</dbReference>
<sequence length="375" mass="42841">MSTLNFNIDMLEWAANNIGLRLDQVVSKISEAERTQKKLLAGEFSVNQAESFADITKVPFGTLFLDTPPKALYKPSIPDLRQKQNPEPLSDSFYEVLEDIQRKQEWYIEYLTENGFKKLEFVGKYQNTRDLNAEIIASDIRKVLNLPIQLKTKTNRENYLKLLIERCENAGILVFRNSMVKNATKKQLDTSEFRGFVLIDKYAPAIFLNMQDMPSAIIFTLAHELAHIWLGESAVDDLDIYGNNPIEILCNKIAAAILVSRKEFIKAWMEHEGDFLKIADHFYVSKLMIARLALTYEMITKEHYNSIHKNEHEAFKKLPKKEGTPKFINMVPGRNSPKLTKVIVNQALSGNMLLRDAGKLLNVSPQNIMKLGGSN</sequence>
<dbReference type="Gene3D" id="1.10.10.2910">
    <property type="match status" value="1"/>
</dbReference>
<dbReference type="Proteomes" id="UP000262257">
    <property type="component" value="Unassembled WGS sequence"/>
</dbReference>
<dbReference type="InterPro" id="IPR010359">
    <property type="entry name" value="IrrE_HExxH"/>
</dbReference>
<name>A0A3D3FZJ0_ACIRA</name>
<dbReference type="AlphaFoldDB" id="A0A3D3FZJ0"/>
<evidence type="ECO:0000313" key="3">
    <source>
        <dbReference type="Proteomes" id="UP000262257"/>
    </source>
</evidence>
<evidence type="ECO:0000259" key="1">
    <source>
        <dbReference type="Pfam" id="PF06114"/>
    </source>
</evidence>
<dbReference type="InterPro" id="IPR052345">
    <property type="entry name" value="Rad_response_metalloprotease"/>
</dbReference>
<reference evidence="2 3" key="1">
    <citation type="journal article" date="2018" name="Nat. Biotechnol.">
        <title>A standardized bacterial taxonomy based on genome phylogeny substantially revises the tree of life.</title>
        <authorList>
            <person name="Parks D.H."/>
            <person name="Chuvochina M."/>
            <person name="Waite D.W."/>
            <person name="Rinke C."/>
            <person name="Skarshewski A."/>
            <person name="Chaumeil P.A."/>
            <person name="Hugenholtz P."/>
        </authorList>
    </citation>
    <scope>NUCLEOTIDE SEQUENCE [LARGE SCALE GENOMIC DNA]</scope>
    <source>
        <strain evidence="2">UBA10045</strain>
    </source>
</reference>
<dbReference type="EMBL" id="DPXL01000013">
    <property type="protein sequence ID" value="HCM30382.1"/>
    <property type="molecule type" value="Genomic_DNA"/>
</dbReference>
<accession>A0A3D3FZJ0</accession>
<evidence type="ECO:0000313" key="2">
    <source>
        <dbReference type="EMBL" id="HCM30382.1"/>
    </source>
</evidence>